<dbReference type="OrthoDB" id="185373at2759"/>
<protein>
    <recommendedName>
        <fullName evidence="3">PROP1-like PPR domain-containing protein</fullName>
    </recommendedName>
</protein>
<sequence>MAALLRLGAGRACRLLAANAIRNPSIYQRNLAILHKEHILKACIPRFSALRYLSSESTASEAVEETAEIERNSVTKDLKEFQNAREKRSNAPVTRYDRDKRQLGTIIVKKILLRTFESILQNEGQLTPLQAYQVIRNCGSQLLYERPEKRVELAHYMWDKIIETGTQPDETLYNALLSVYVQNSYIFNPLEVLEEMELRNVDPNRATLLLLMQGFAEKGDVEGTFKMLEYIKDSKMLLTEEVYSALVTAYGRTGDIESAKGVFDLMRENKLEPDINSYTALLVVHAEAGNVEGIMETLQEMQENKVYPNKRLLEAPLVMGFVEKNLREFMITVTTRGEINTAFLLLGYMPQPTNAFGQTLVDSNERVLLRNTILSGQGMDVIMITIREMDRLGIFETKKLYEQALDFSYHARNPVVFEAGTEHKADDTEE</sequence>
<feature type="repeat" description="PPR" evidence="2">
    <location>
        <begin position="274"/>
        <end position="308"/>
    </location>
</feature>
<reference evidence="4 5" key="1">
    <citation type="journal article" date="2018" name="Sci. Rep.">
        <title>Comparative analysis of the Pocillopora damicornis genome highlights role of immune system in coral evolution.</title>
        <authorList>
            <person name="Cunning R."/>
            <person name="Bay R.A."/>
            <person name="Gillette P."/>
            <person name="Baker A.C."/>
            <person name="Traylor-Knowles N."/>
        </authorList>
    </citation>
    <scope>NUCLEOTIDE SEQUENCE [LARGE SCALE GENOMIC DNA]</scope>
    <source>
        <strain evidence="4">RSMAS</strain>
        <tissue evidence="4">Whole animal</tissue>
    </source>
</reference>
<proteinExistence type="predicted"/>
<evidence type="ECO:0000313" key="4">
    <source>
        <dbReference type="EMBL" id="RMX53473.1"/>
    </source>
</evidence>
<dbReference type="AlphaFoldDB" id="A0A3M6UIG3"/>
<dbReference type="Pfam" id="PF17177">
    <property type="entry name" value="PPR_long"/>
    <property type="match status" value="1"/>
</dbReference>
<evidence type="ECO:0000259" key="3">
    <source>
        <dbReference type="Pfam" id="PF17177"/>
    </source>
</evidence>
<feature type="domain" description="PROP1-like PPR" evidence="3">
    <location>
        <begin position="156"/>
        <end position="304"/>
    </location>
</feature>
<name>A0A3M6UIG3_POCDA</name>
<dbReference type="GO" id="GO:0003730">
    <property type="term" value="F:mRNA 3'-UTR binding"/>
    <property type="evidence" value="ECO:0007669"/>
    <property type="project" value="TreeGrafter"/>
</dbReference>
<dbReference type="STRING" id="46731.A0A3M6UIG3"/>
<dbReference type="Gene3D" id="1.25.40.10">
    <property type="entry name" value="Tetratricopeptide repeat domain"/>
    <property type="match status" value="1"/>
</dbReference>
<feature type="repeat" description="PPR" evidence="2">
    <location>
        <begin position="169"/>
        <end position="203"/>
    </location>
</feature>
<keyword evidence="5" id="KW-1185">Reference proteome</keyword>
<evidence type="ECO:0000256" key="1">
    <source>
        <dbReference type="ARBA" id="ARBA00022737"/>
    </source>
</evidence>
<dbReference type="NCBIfam" id="TIGR00756">
    <property type="entry name" value="PPR"/>
    <property type="match status" value="2"/>
</dbReference>
<gene>
    <name evidence="4" type="ORF">pdam_00017068</name>
</gene>
<feature type="repeat" description="PPR" evidence="2">
    <location>
        <begin position="239"/>
        <end position="273"/>
    </location>
</feature>
<dbReference type="InterPro" id="IPR002885">
    <property type="entry name" value="PPR_rpt"/>
</dbReference>
<dbReference type="EMBL" id="RCHS01001428">
    <property type="protein sequence ID" value="RMX53473.1"/>
    <property type="molecule type" value="Genomic_DNA"/>
</dbReference>
<dbReference type="GO" id="GO:0005739">
    <property type="term" value="C:mitochondrion"/>
    <property type="evidence" value="ECO:0007669"/>
    <property type="project" value="TreeGrafter"/>
</dbReference>
<dbReference type="PANTHER" id="PTHR46669">
    <property type="entry name" value="LEUCINE-RICH PPR MOTIF-CONTAINING PROTEIN, MITOCHONDRIAL"/>
    <property type="match status" value="1"/>
</dbReference>
<dbReference type="Proteomes" id="UP000275408">
    <property type="component" value="Unassembled WGS sequence"/>
</dbReference>
<dbReference type="InterPro" id="IPR033490">
    <property type="entry name" value="LRP130"/>
</dbReference>
<dbReference type="PROSITE" id="PS51375">
    <property type="entry name" value="PPR"/>
    <property type="match status" value="3"/>
</dbReference>
<evidence type="ECO:0000256" key="2">
    <source>
        <dbReference type="PROSITE-ProRule" id="PRU00708"/>
    </source>
</evidence>
<organism evidence="4 5">
    <name type="scientific">Pocillopora damicornis</name>
    <name type="common">Cauliflower coral</name>
    <name type="synonym">Millepora damicornis</name>
    <dbReference type="NCBI Taxonomy" id="46731"/>
    <lineage>
        <taxon>Eukaryota</taxon>
        <taxon>Metazoa</taxon>
        <taxon>Cnidaria</taxon>
        <taxon>Anthozoa</taxon>
        <taxon>Hexacorallia</taxon>
        <taxon>Scleractinia</taxon>
        <taxon>Astrocoeniina</taxon>
        <taxon>Pocilloporidae</taxon>
        <taxon>Pocillopora</taxon>
    </lineage>
</organism>
<keyword evidence="1" id="KW-0677">Repeat</keyword>
<evidence type="ECO:0000313" key="5">
    <source>
        <dbReference type="Proteomes" id="UP000275408"/>
    </source>
</evidence>
<dbReference type="GO" id="GO:0070129">
    <property type="term" value="P:regulation of mitochondrial translation"/>
    <property type="evidence" value="ECO:0007669"/>
    <property type="project" value="TreeGrafter"/>
</dbReference>
<comment type="caution">
    <text evidence="4">The sequence shown here is derived from an EMBL/GenBank/DDBJ whole genome shotgun (WGS) entry which is preliminary data.</text>
</comment>
<dbReference type="InterPro" id="IPR033443">
    <property type="entry name" value="PROP1-like_PPR_dom"/>
</dbReference>
<dbReference type="InterPro" id="IPR011990">
    <property type="entry name" value="TPR-like_helical_dom_sf"/>
</dbReference>
<dbReference type="PANTHER" id="PTHR46669:SF1">
    <property type="entry name" value="LEUCINE-RICH PPR MOTIF-CONTAINING PROTEIN, MITOCHONDRIAL"/>
    <property type="match status" value="1"/>
</dbReference>
<dbReference type="GO" id="GO:0005634">
    <property type="term" value="C:nucleus"/>
    <property type="evidence" value="ECO:0007669"/>
    <property type="project" value="TreeGrafter"/>
</dbReference>
<accession>A0A3M6UIG3</accession>